<evidence type="ECO:0000256" key="6">
    <source>
        <dbReference type="ARBA" id="ARBA00022759"/>
    </source>
</evidence>
<reference evidence="9" key="1">
    <citation type="submission" date="2022-07" db="EMBL/GenBank/DDBJ databases">
        <title>Phylogenomic reconstructions and comparative analyses of Kickxellomycotina fungi.</title>
        <authorList>
            <person name="Reynolds N.K."/>
            <person name="Stajich J.E."/>
            <person name="Barry K."/>
            <person name="Grigoriev I.V."/>
            <person name="Crous P."/>
            <person name="Smith M.E."/>
        </authorList>
    </citation>
    <scope>NUCLEOTIDE SEQUENCE</scope>
    <source>
        <strain evidence="9">NRRL 1565</strain>
    </source>
</reference>
<evidence type="ECO:0000256" key="7">
    <source>
        <dbReference type="ARBA" id="ARBA00022801"/>
    </source>
</evidence>
<dbReference type="InterPro" id="IPR002156">
    <property type="entry name" value="RNaseH_domain"/>
</dbReference>
<keyword evidence="10" id="KW-1185">Reference proteome</keyword>
<dbReference type="GO" id="GO:0004523">
    <property type="term" value="F:RNA-DNA hybrid ribonuclease activity"/>
    <property type="evidence" value="ECO:0007669"/>
    <property type="project" value="UniProtKB-EC"/>
</dbReference>
<keyword evidence="7" id="KW-0378">Hydrolase</keyword>
<dbReference type="GO" id="GO:0043137">
    <property type="term" value="P:DNA replication, removal of RNA primer"/>
    <property type="evidence" value="ECO:0007669"/>
    <property type="project" value="TreeGrafter"/>
</dbReference>
<dbReference type="PANTHER" id="PTHR10642:SF26">
    <property type="entry name" value="RIBONUCLEASE H1"/>
    <property type="match status" value="1"/>
</dbReference>
<dbReference type="EC" id="3.1.26.4" evidence="3"/>
<keyword evidence="4" id="KW-0540">Nuclease</keyword>
<comment type="similarity">
    <text evidence="2">Belongs to the RNase H family.</text>
</comment>
<dbReference type="InterPro" id="IPR036397">
    <property type="entry name" value="RNaseH_sf"/>
</dbReference>
<evidence type="ECO:0000256" key="3">
    <source>
        <dbReference type="ARBA" id="ARBA00012180"/>
    </source>
</evidence>
<keyword evidence="5" id="KW-0479">Metal-binding</keyword>
<protein>
    <recommendedName>
        <fullName evidence="3">ribonuclease H</fullName>
        <ecNumber evidence="3">3.1.26.4</ecNumber>
    </recommendedName>
</protein>
<dbReference type="InterPro" id="IPR012337">
    <property type="entry name" value="RNaseH-like_sf"/>
</dbReference>
<dbReference type="InterPro" id="IPR050092">
    <property type="entry name" value="RNase_H"/>
</dbReference>
<dbReference type="GO" id="GO:0003676">
    <property type="term" value="F:nucleic acid binding"/>
    <property type="evidence" value="ECO:0007669"/>
    <property type="project" value="InterPro"/>
</dbReference>
<dbReference type="Gene3D" id="3.30.420.10">
    <property type="entry name" value="Ribonuclease H-like superfamily/Ribonuclease H"/>
    <property type="match status" value="1"/>
</dbReference>
<evidence type="ECO:0000313" key="9">
    <source>
        <dbReference type="EMBL" id="KAJ2808235.1"/>
    </source>
</evidence>
<keyword evidence="6" id="KW-0255">Endonuclease</keyword>
<dbReference type="AlphaFoldDB" id="A0A9W8HXY3"/>
<organism evidence="9 10">
    <name type="scientific">Coemansia guatemalensis</name>
    <dbReference type="NCBI Taxonomy" id="2761395"/>
    <lineage>
        <taxon>Eukaryota</taxon>
        <taxon>Fungi</taxon>
        <taxon>Fungi incertae sedis</taxon>
        <taxon>Zoopagomycota</taxon>
        <taxon>Kickxellomycotina</taxon>
        <taxon>Kickxellomycetes</taxon>
        <taxon>Kickxellales</taxon>
        <taxon>Kickxellaceae</taxon>
        <taxon>Coemansia</taxon>
    </lineage>
</organism>
<dbReference type="Pfam" id="PF00075">
    <property type="entry name" value="RNase_H"/>
    <property type="match status" value="1"/>
</dbReference>
<proteinExistence type="inferred from homology"/>
<evidence type="ECO:0000256" key="4">
    <source>
        <dbReference type="ARBA" id="ARBA00022722"/>
    </source>
</evidence>
<comment type="caution">
    <text evidence="9">The sequence shown here is derived from an EMBL/GenBank/DDBJ whole genome shotgun (WGS) entry which is preliminary data.</text>
</comment>
<evidence type="ECO:0000256" key="5">
    <source>
        <dbReference type="ARBA" id="ARBA00022723"/>
    </source>
</evidence>
<dbReference type="Proteomes" id="UP001140094">
    <property type="component" value="Unassembled WGS sequence"/>
</dbReference>
<evidence type="ECO:0000259" key="8">
    <source>
        <dbReference type="PROSITE" id="PS50879"/>
    </source>
</evidence>
<dbReference type="PANTHER" id="PTHR10642">
    <property type="entry name" value="RIBONUCLEASE H1"/>
    <property type="match status" value="1"/>
</dbReference>
<evidence type="ECO:0000256" key="1">
    <source>
        <dbReference type="ARBA" id="ARBA00000077"/>
    </source>
</evidence>
<evidence type="ECO:0000256" key="2">
    <source>
        <dbReference type="ARBA" id="ARBA00005300"/>
    </source>
</evidence>
<dbReference type="SUPFAM" id="SSF53098">
    <property type="entry name" value="Ribonuclease H-like"/>
    <property type="match status" value="1"/>
</dbReference>
<evidence type="ECO:0000313" key="10">
    <source>
        <dbReference type="Proteomes" id="UP001140094"/>
    </source>
</evidence>
<name>A0A9W8HXY3_9FUNG</name>
<dbReference type="EMBL" id="JANBUO010000060">
    <property type="protein sequence ID" value="KAJ2808235.1"/>
    <property type="molecule type" value="Genomic_DNA"/>
</dbReference>
<gene>
    <name evidence="9" type="primary">RNASEH1_1</name>
    <name evidence="9" type="ORF">H4R20_000962</name>
</gene>
<dbReference type="GO" id="GO:0046872">
    <property type="term" value="F:metal ion binding"/>
    <property type="evidence" value="ECO:0007669"/>
    <property type="project" value="UniProtKB-KW"/>
</dbReference>
<sequence>MTIIYVDGSCVNVGTPNAVTAVGVYFGEGDRRNYSGKITGSIRDSNLAELEAVRRALIQLELDKPCDPNHLVIIRTDSQYAIDVVDKFSKAGARCPTSCCGVEYEIANDIVMRVRNLRCQVTLEKVRTNGGNTDHSMAHNLAIAAARA</sequence>
<dbReference type="OrthoDB" id="245563at2759"/>
<comment type="catalytic activity">
    <reaction evidence="1">
        <text>Endonucleolytic cleavage to 5'-phosphomonoester.</text>
        <dbReference type="EC" id="3.1.26.4"/>
    </reaction>
</comment>
<dbReference type="PROSITE" id="PS50879">
    <property type="entry name" value="RNASE_H_1"/>
    <property type="match status" value="1"/>
</dbReference>
<feature type="domain" description="RNase H type-1" evidence="8">
    <location>
        <begin position="1"/>
        <end position="147"/>
    </location>
</feature>
<accession>A0A9W8HXY3</accession>